<keyword evidence="6" id="KW-0963">Cytoplasm</keyword>
<dbReference type="HAMAP" id="MF_00518">
    <property type="entry name" value="Deacylase_Dtd"/>
    <property type="match status" value="1"/>
</dbReference>
<dbReference type="RefSeq" id="XP_066077952.1">
    <property type="nucleotide sequence ID" value="XM_066221855.1"/>
</dbReference>
<sequence length="234" mass="25283">MKAVIQKVFSANNVVDGQTVSSIGKGLLVLVGIGREDEEADRAAIIKKILNIKLFEEEDGSLWKKSVQEIDGEVLCVSQFTLYAGFNKGAKPEFRTAMTPADSKVFFDAFLEEIKAAYKPDKIQQNIFGSTGTVSLVNDGPTTILLDSTDMGKKSKSNSASASASGTSTPAVVDPEAIAQKKLQVLAAKAKKKAEWEAKKESIKAGQIDQTEVKQDEALVKIANQLKLEDESKQ</sequence>
<keyword evidence="6" id="KW-0820">tRNA-binding</keyword>
<feature type="region of interest" description="Disordered" evidence="7">
    <location>
        <begin position="148"/>
        <end position="171"/>
    </location>
</feature>
<evidence type="ECO:0000313" key="8">
    <source>
        <dbReference type="EMBL" id="WWC91189.1"/>
    </source>
</evidence>
<keyword evidence="6" id="KW-0694">RNA-binding</keyword>
<name>A0AAX4K1Y6_9TREE</name>
<reference evidence="8 9" key="1">
    <citation type="submission" date="2024-01" db="EMBL/GenBank/DDBJ databases">
        <title>Comparative genomics of Cryptococcus and Kwoniella reveals pathogenesis evolution and contrasting modes of karyotype evolution via chromosome fusion or intercentromeric recombination.</title>
        <authorList>
            <person name="Coelho M.A."/>
            <person name="David-Palma M."/>
            <person name="Shea T."/>
            <person name="Bowers K."/>
            <person name="McGinley-Smith S."/>
            <person name="Mohammad A.W."/>
            <person name="Gnirke A."/>
            <person name="Yurkov A.M."/>
            <person name="Nowrousian M."/>
            <person name="Sun S."/>
            <person name="Cuomo C.A."/>
            <person name="Heitman J."/>
        </authorList>
    </citation>
    <scope>NUCLEOTIDE SEQUENCE [LARGE SCALE GENOMIC DNA]</scope>
    <source>
        <strain evidence="8 9">CBS 6074</strain>
    </source>
</reference>
<dbReference type="NCBIfam" id="TIGR00256">
    <property type="entry name" value="D-aminoacyl-tRNA deacylase"/>
    <property type="match status" value="1"/>
</dbReference>
<comment type="similarity">
    <text evidence="1 6">Belongs to the DTD family.</text>
</comment>
<dbReference type="PANTHER" id="PTHR10472:SF5">
    <property type="entry name" value="D-AMINOACYL-TRNA DEACYLASE 1"/>
    <property type="match status" value="1"/>
</dbReference>
<evidence type="ECO:0000256" key="4">
    <source>
        <dbReference type="ARBA" id="ARBA00047676"/>
    </source>
</evidence>
<comment type="catalytic activity">
    <reaction evidence="5">
        <text>a D-aminoacyl-tRNA + H2O = a tRNA + a D-alpha-amino acid + H(+)</text>
        <dbReference type="Rhea" id="RHEA:13953"/>
        <dbReference type="Rhea" id="RHEA-COMP:10123"/>
        <dbReference type="Rhea" id="RHEA-COMP:10124"/>
        <dbReference type="ChEBI" id="CHEBI:15377"/>
        <dbReference type="ChEBI" id="CHEBI:15378"/>
        <dbReference type="ChEBI" id="CHEBI:59871"/>
        <dbReference type="ChEBI" id="CHEBI:78442"/>
        <dbReference type="ChEBI" id="CHEBI:79333"/>
        <dbReference type="EC" id="3.1.1.96"/>
    </reaction>
</comment>
<evidence type="ECO:0000256" key="7">
    <source>
        <dbReference type="SAM" id="MobiDB-lite"/>
    </source>
</evidence>
<dbReference type="InterPro" id="IPR023509">
    <property type="entry name" value="DTD-like_sf"/>
</dbReference>
<dbReference type="Proteomes" id="UP001355207">
    <property type="component" value="Chromosome 8"/>
</dbReference>
<evidence type="ECO:0000256" key="2">
    <source>
        <dbReference type="ARBA" id="ARBA00013056"/>
    </source>
</evidence>
<proteinExistence type="inferred from homology"/>
<dbReference type="GeneID" id="91096800"/>
<evidence type="ECO:0000256" key="6">
    <source>
        <dbReference type="RuleBase" id="RU003470"/>
    </source>
</evidence>
<dbReference type="GO" id="GO:0005737">
    <property type="term" value="C:cytoplasm"/>
    <property type="evidence" value="ECO:0007669"/>
    <property type="project" value="UniProtKB-SubCell"/>
</dbReference>
<comment type="catalytic activity">
    <reaction evidence="4">
        <text>glycyl-tRNA(Ala) + H2O = tRNA(Ala) + glycine + H(+)</text>
        <dbReference type="Rhea" id="RHEA:53744"/>
        <dbReference type="Rhea" id="RHEA-COMP:9657"/>
        <dbReference type="Rhea" id="RHEA-COMP:13640"/>
        <dbReference type="ChEBI" id="CHEBI:15377"/>
        <dbReference type="ChEBI" id="CHEBI:15378"/>
        <dbReference type="ChEBI" id="CHEBI:57305"/>
        <dbReference type="ChEBI" id="CHEBI:78442"/>
        <dbReference type="ChEBI" id="CHEBI:78522"/>
        <dbReference type="EC" id="3.1.1.96"/>
    </reaction>
</comment>
<comment type="subcellular location">
    <subcellularLocation>
        <location evidence="6">Cytoplasm</location>
    </subcellularLocation>
</comment>
<dbReference type="SUPFAM" id="SSF69500">
    <property type="entry name" value="DTD-like"/>
    <property type="match status" value="1"/>
</dbReference>
<evidence type="ECO:0000256" key="5">
    <source>
        <dbReference type="ARBA" id="ARBA00048018"/>
    </source>
</evidence>
<dbReference type="EMBL" id="CP144105">
    <property type="protein sequence ID" value="WWC91189.1"/>
    <property type="molecule type" value="Genomic_DNA"/>
</dbReference>
<dbReference type="GO" id="GO:0000049">
    <property type="term" value="F:tRNA binding"/>
    <property type="evidence" value="ECO:0007669"/>
    <property type="project" value="UniProtKB-KW"/>
</dbReference>
<dbReference type="EC" id="3.1.1.96" evidence="2 6"/>
<evidence type="ECO:0000313" key="9">
    <source>
        <dbReference type="Proteomes" id="UP001355207"/>
    </source>
</evidence>
<dbReference type="FunFam" id="3.50.80.10:FF:000001">
    <property type="entry name" value="D-aminoacyl-tRNA deacylase"/>
    <property type="match status" value="1"/>
</dbReference>
<evidence type="ECO:0000256" key="3">
    <source>
        <dbReference type="ARBA" id="ARBA00020007"/>
    </source>
</evidence>
<dbReference type="AlphaFoldDB" id="A0AAX4K1Y6"/>
<organism evidence="8 9">
    <name type="scientific">Kwoniella dendrophila CBS 6074</name>
    <dbReference type="NCBI Taxonomy" id="1295534"/>
    <lineage>
        <taxon>Eukaryota</taxon>
        <taxon>Fungi</taxon>
        <taxon>Dikarya</taxon>
        <taxon>Basidiomycota</taxon>
        <taxon>Agaricomycotina</taxon>
        <taxon>Tremellomycetes</taxon>
        <taxon>Tremellales</taxon>
        <taxon>Cryptococcaceae</taxon>
        <taxon>Kwoniella</taxon>
    </lineage>
</organism>
<evidence type="ECO:0000256" key="1">
    <source>
        <dbReference type="ARBA" id="ARBA00009673"/>
    </source>
</evidence>
<dbReference type="Pfam" id="PF02580">
    <property type="entry name" value="Tyr_Deacylase"/>
    <property type="match status" value="1"/>
</dbReference>
<dbReference type="PANTHER" id="PTHR10472">
    <property type="entry name" value="D-TYROSYL-TRNA TYR DEACYLASE"/>
    <property type="match status" value="1"/>
</dbReference>
<dbReference type="Gene3D" id="3.50.80.10">
    <property type="entry name" value="D-tyrosyl-tRNA(Tyr) deacylase"/>
    <property type="match status" value="1"/>
</dbReference>
<keyword evidence="6" id="KW-0378">Hydrolase</keyword>
<keyword evidence="9" id="KW-1185">Reference proteome</keyword>
<gene>
    <name evidence="8" type="ORF">L201_006130</name>
</gene>
<dbReference type="GO" id="GO:0051500">
    <property type="term" value="F:D-tyrosyl-tRNA(Tyr) deacylase activity"/>
    <property type="evidence" value="ECO:0007669"/>
    <property type="project" value="TreeGrafter"/>
</dbReference>
<protein>
    <recommendedName>
        <fullName evidence="3 6">D-aminoacyl-tRNA deacylase</fullName>
        <ecNumber evidence="2 6">3.1.1.96</ecNumber>
    </recommendedName>
</protein>
<dbReference type="InterPro" id="IPR003732">
    <property type="entry name" value="Daa-tRNA_deacyls_DTD"/>
</dbReference>
<accession>A0AAX4K1Y6</accession>